<dbReference type="GO" id="GO:0003684">
    <property type="term" value="F:damaged DNA binding"/>
    <property type="evidence" value="ECO:0007669"/>
    <property type="project" value="TreeGrafter"/>
</dbReference>
<dbReference type="EMBL" id="NHZQ01000087">
    <property type="protein sequence ID" value="PSK53798.1"/>
    <property type="molecule type" value="Genomic_DNA"/>
</dbReference>
<accession>A0A2P8A001</accession>
<evidence type="ECO:0000256" key="4">
    <source>
        <dbReference type="SAM" id="MobiDB-lite"/>
    </source>
</evidence>
<dbReference type="SUPFAM" id="SSF56281">
    <property type="entry name" value="Metallo-hydrolase/oxidoreductase"/>
    <property type="match status" value="1"/>
</dbReference>
<dbReference type="GO" id="GO:0035312">
    <property type="term" value="F:5'-3' DNA exonuclease activity"/>
    <property type="evidence" value="ECO:0007669"/>
    <property type="project" value="TreeGrafter"/>
</dbReference>
<dbReference type="InterPro" id="IPR001279">
    <property type="entry name" value="Metallo-B-lactamas"/>
</dbReference>
<dbReference type="PANTHER" id="PTHR23240:SF8">
    <property type="entry name" value="PROTEIN ARTEMIS"/>
    <property type="match status" value="1"/>
</dbReference>
<protein>
    <submittedName>
        <fullName evidence="6">Protein artemis</fullName>
    </submittedName>
</protein>
<dbReference type="Proteomes" id="UP000243723">
    <property type="component" value="Unassembled WGS sequence"/>
</dbReference>
<dbReference type="InterPro" id="IPR036866">
    <property type="entry name" value="RibonucZ/Hydroxyglut_hydro"/>
</dbReference>
<dbReference type="STRING" id="40998.A0A2P8A001"/>
<feature type="region of interest" description="Disordered" evidence="4">
    <location>
        <begin position="496"/>
        <end position="527"/>
    </location>
</feature>
<keyword evidence="3" id="KW-0269">Exonuclease</keyword>
<dbReference type="PANTHER" id="PTHR23240">
    <property type="entry name" value="DNA CROSS-LINK REPAIR PROTEIN PSO2/SNM1-RELATED"/>
    <property type="match status" value="1"/>
</dbReference>
<feature type="region of interest" description="Disordered" evidence="4">
    <location>
        <begin position="542"/>
        <end position="576"/>
    </location>
</feature>
<dbReference type="AlphaFoldDB" id="A0A2P8A001"/>
<dbReference type="GO" id="GO:0006303">
    <property type="term" value="P:double-strand break repair via nonhomologous end joining"/>
    <property type="evidence" value="ECO:0007669"/>
    <property type="project" value="TreeGrafter"/>
</dbReference>
<proteinExistence type="predicted"/>
<evidence type="ECO:0000313" key="6">
    <source>
        <dbReference type="EMBL" id="PSK53798.1"/>
    </source>
</evidence>
<dbReference type="OrthoDB" id="5561659at2759"/>
<dbReference type="Pfam" id="PF12706">
    <property type="entry name" value="Lactamase_B_2"/>
    <property type="match status" value="1"/>
</dbReference>
<reference evidence="6 7" key="1">
    <citation type="submission" date="2017-05" db="EMBL/GenBank/DDBJ databases">
        <title>Draft genome sequence of Elsinoe australis.</title>
        <authorList>
            <person name="Cheng Q."/>
        </authorList>
    </citation>
    <scope>NUCLEOTIDE SEQUENCE [LARGE SCALE GENOMIC DNA]</scope>
    <source>
        <strain evidence="6 7">NL1</strain>
    </source>
</reference>
<comment type="caution">
    <text evidence="6">The sequence shown here is derived from an EMBL/GenBank/DDBJ whole genome shotgun (WGS) entry which is preliminary data.</text>
</comment>
<evidence type="ECO:0000256" key="2">
    <source>
        <dbReference type="ARBA" id="ARBA00022801"/>
    </source>
</evidence>
<evidence type="ECO:0000256" key="1">
    <source>
        <dbReference type="ARBA" id="ARBA00022722"/>
    </source>
</evidence>
<evidence type="ECO:0000256" key="3">
    <source>
        <dbReference type="ARBA" id="ARBA00022839"/>
    </source>
</evidence>
<keyword evidence="7" id="KW-1185">Reference proteome</keyword>
<evidence type="ECO:0000313" key="7">
    <source>
        <dbReference type="Proteomes" id="UP000243723"/>
    </source>
</evidence>
<dbReference type="GO" id="GO:0036297">
    <property type="term" value="P:interstrand cross-link repair"/>
    <property type="evidence" value="ECO:0007669"/>
    <property type="project" value="TreeGrafter"/>
</dbReference>
<sequence>MSTFPGPLIEFPYLRVDDFTQRPNSTSPPALACFLTHIHTDHLRGLLTHRSPFIYCTSATRSLLLRLERRFHRLNFARSVLESRLATYRHLKRVLRPLPLRTPTEIELCPGRTVRVTAVDANHCVGSCMFLFEGEGRAVLFTGDVRCEKWFVEGLGREPSLMPFVMGIRRLDRVYLDTTHAAGGREVERFEGKGDGVRELFEKVEEVERRQGRGRTRYFFHAWTWGYEGVLVALAGLLGSRVHVDEYRWRLYGSMLEGENRDLGEAAPLVGFREGNRWQSGCLTRDDGKEVRIHACEKGMGCEILKDENVVQIMPIVTRYKGVEYMEIGVGGGYGDLDQIHELELNDLNTVGTLMELCHKRLPDRPDILEKITNWLEQSVHQGASNVKLDTEAFYDALEDGSQTKELEEVPLDRLIMALERLVSEKKPKAALPSKRITFPYSRHASLEELRLLVGALRPKAVYPNTYEPGMDMDKLFGDLLLDAKPDTEVPLQTCEAERPEADEESCMKRGTPGTGGKRTPEFVKGPATGFLPEEALMIPSPGVSQSQKQTAQEPGTNSKPHSRKRYRSKNDLVDESIKRRMSAYQAVLSSDDGSFTGLDLASVSGYHNAEQEVEL</sequence>
<gene>
    <name evidence="6" type="ORF">B9Z65_7604</name>
</gene>
<dbReference type="GO" id="GO:0000723">
    <property type="term" value="P:telomere maintenance"/>
    <property type="evidence" value="ECO:0007669"/>
    <property type="project" value="TreeGrafter"/>
</dbReference>
<evidence type="ECO:0000259" key="5">
    <source>
        <dbReference type="Pfam" id="PF12706"/>
    </source>
</evidence>
<keyword evidence="1" id="KW-0540">Nuclease</keyword>
<dbReference type="Gene3D" id="3.60.15.10">
    <property type="entry name" value="Ribonuclease Z/Hydroxyacylglutathione hydrolase-like"/>
    <property type="match status" value="1"/>
</dbReference>
<keyword evidence="2" id="KW-0378">Hydrolase</keyword>
<name>A0A2P8A001_9PEZI</name>
<feature type="domain" description="Metallo-beta-lactamase" evidence="5">
    <location>
        <begin position="23"/>
        <end position="146"/>
    </location>
</feature>
<feature type="compositionally biased region" description="Polar residues" evidence="4">
    <location>
        <begin position="543"/>
        <end position="560"/>
    </location>
</feature>
<organism evidence="6 7">
    <name type="scientific">Elsinoe australis</name>
    <dbReference type="NCBI Taxonomy" id="40998"/>
    <lineage>
        <taxon>Eukaryota</taxon>
        <taxon>Fungi</taxon>
        <taxon>Dikarya</taxon>
        <taxon>Ascomycota</taxon>
        <taxon>Pezizomycotina</taxon>
        <taxon>Dothideomycetes</taxon>
        <taxon>Dothideomycetidae</taxon>
        <taxon>Myriangiales</taxon>
        <taxon>Elsinoaceae</taxon>
        <taxon>Elsinoe</taxon>
    </lineage>
</organism>